<dbReference type="EMBL" id="JAPDMQ010000099">
    <property type="protein sequence ID" value="KAK0535273.1"/>
    <property type="molecule type" value="Genomic_DNA"/>
</dbReference>
<name>A0AAN6GDB2_9BASI</name>
<dbReference type="AlphaFoldDB" id="A0AAN6GDB2"/>
<protein>
    <recommendedName>
        <fullName evidence="3">F-box domain-containing protein</fullName>
    </recommendedName>
</protein>
<dbReference type="CDD" id="cd09917">
    <property type="entry name" value="F-box_SF"/>
    <property type="match status" value="1"/>
</dbReference>
<gene>
    <name evidence="1" type="ORF">OC842_002377</name>
</gene>
<evidence type="ECO:0000313" key="1">
    <source>
        <dbReference type="EMBL" id="KAK0535273.1"/>
    </source>
</evidence>
<dbReference type="Proteomes" id="UP001176521">
    <property type="component" value="Unassembled WGS sequence"/>
</dbReference>
<organism evidence="1 2">
    <name type="scientific">Tilletia horrida</name>
    <dbReference type="NCBI Taxonomy" id="155126"/>
    <lineage>
        <taxon>Eukaryota</taxon>
        <taxon>Fungi</taxon>
        <taxon>Dikarya</taxon>
        <taxon>Basidiomycota</taxon>
        <taxon>Ustilaginomycotina</taxon>
        <taxon>Exobasidiomycetes</taxon>
        <taxon>Tilletiales</taxon>
        <taxon>Tilletiaceae</taxon>
        <taxon>Tilletia</taxon>
    </lineage>
</organism>
<proteinExistence type="predicted"/>
<comment type="caution">
    <text evidence="1">The sequence shown here is derived from an EMBL/GenBank/DDBJ whole genome shotgun (WGS) entry which is preliminary data.</text>
</comment>
<evidence type="ECO:0000313" key="2">
    <source>
        <dbReference type="Proteomes" id="UP001176521"/>
    </source>
</evidence>
<sequence>MASMDIDAAGGGSNTQASAAVRALRIPEILRHILAHTERDQVDLVSAAQVSRGFRAVAVPLLTRNLDVPLSDAKGLYDLLGQRLDKPLQHVRNLRIWDDEVHQRFRHEKHSQPSSDNVVAWRSAIRLASLVQSPAEIGDNRYSFRLSDLLHALAFPLLARRIAAIRVVVDFYNEDDGATWTSRNGTDGPLCWTHLTTMVAEVCQLQDQSNDPTLKHFTIESFSNPSVDNRRMDKESWQRLADALPSRLESLTLFLSRHDGENGHYRLLLEAHWPKLRHITIVAIANDLDIELAGVDNPVGPDHWPGLAEAMDAFLDRHLHLEGVTFIAPHSRPGLRLTQKFDAIRSIRVVPAGRVELSAFLLRHPTLVDAYVPAHAANSRALADMPGLRIVRGSSFSAADCARMAATVYQPDPVRYLNELEFDDSQEAFRNITGFSLTLREEDEQECVVQLGALFHPVVFPNLRELVITLPFSSDSRRPTDAVTALSRILLALRYCHSLRALYFDATGMEPLPEDSNLQEAGMYAPTFLEYISWHAPAHNKTQHYMFKPVSCFLQRLPSSTRLRVGADGVWSQSSFLRSDKFVLDHSFLPHY</sequence>
<evidence type="ECO:0008006" key="3">
    <source>
        <dbReference type="Google" id="ProtNLM"/>
    </source>
</evidence>
<keyword evidence="2" id="KW-1185">Reference proteome</keyword>
<reference evidence="1" key="1">
    <citation type="journal article" date="2023" name="PhytoFront">
        <title>Draft Genome Resources of Seven Strains of Tilletia horrida, Causal Agent of Kernel Smut of Rice.</title>
        <authorList>
            <person name="Khanal S."/>
            <person name="Antony Babu S."/>
            <person name="Zhou X.G."/>
        </authorList>
    </citation>
    <scope>NUCLEOTIDE SEQUENCE</scope>
    <source>
        <strain evidence="1">TX3</strain>
    </source>
</reference>
<accession>A0AAN6GDB2</accession>